<gene>
    <name evidence="1" type="ORF">ACCUM_2123</name>
</gene>
<comment type="caution">
    <text evidence="1">The sequence shown here is derived from an EMBL/GenBank/DDBJ whole genome shotgun (WGS) entry which is preliminary data.</text>
</comment>
<proteinExistence type="predicted"/>
<accession>A0A5S4ES54</accession>
<reference evidence="1 2" key="1">
    <citation type="submission" date="2019-04" db="EMBL/GenBank/DDBJ databases">
        <title>A novel phosphate-accumulating bacterium identified in bioreactor for phosphate removal from wastewater.</title>
        <authorList>
            <person name="Kotlyarov R.Y."/>
            <person name="Beletsky A.V."/>
            <person name="Kallistova A.Y."/>
            <person name="Dorofeev A.G."/>
            <person name="Nikolaev Y.Y."/>
            <person name="Pimenov N.V."/>
            <person name="Ravin N.V."/>
            <person name="Mardanov A.V."/>
        </authorList>
    </citation>
    <scope>NUCLEOTIDE SEQUENCE [LARGE SCALE GENOMIC DNA]</scope>
    <source>
        <strain evidence="1 2">Bin19</strain>
    </source>
</reference>
<protein>
    <submittedName>
        <fullName evidence="1">Uncharacterized protein</fullName>
    </submittedName>
</protein>
<dbReference type="AlphaFoldDB" id="A0A5S4ES54"/>
<evidence type="ECO:0000313" key="2">
    <source>
        <dbReference type="Proteomes" id="UP000306324"/>
    </source>
</evidence>
<keyword evidence="2" id="KW-1185">Reference proteome</keyword>
<evidence type="ECO:0000313" key="1">
    <source>
        <dbReference type="EMBL" id="TMQ78198.1"/>
    </source>
</evidence>
<organism evidence="1 2">
    <name type="scientific">Candidatus Accumulibacter phosphatis</name>
    <dbReference type="NCBI Taxonomy" id="327160"/>
    <lineage>
        <taxon>Bacteria</taxon>
        <taxon>Pseudomonadati</taxon>
        <taxon>Pseudomonadota</taxon>
        <taxon>Betaproteobacteria</taxon>
        <taxon>Candidatus Accumulibacter</taxon>
    </lineage>
</organism>
<dbReference type="Proteomes" id="UP000306324">
    <property type="component" value="Unassembled WGS sequence"/>
</dbReference>
<dbReference type="EMBL" id="SWAD01000010">
    <property type="protein sequence ID" value="TMQ78198.1"/>
    <property type="molecule type" value="Genomic_DNA"/>
</dbReference>
<name>A0A5S4ES54_9PROT</name>
<sequence>MGLLSSVEIFAVFAHARDAMLKVANLVPTCKGHYLPFLVPGC</sequence>